<name>A0A0E1XA13_STAAU</name>
<dbReference type="InterPro" id="IPR021284">
    <property type="entry name" value="DUF2750"/>
</dbReference>
<accession>A0A0E1XA13</accession>
<dbReference type="HOGENOM" id="CLU_108942_0_0_9"/>
<dbReference type="RefSeq" id="WP_000120549.1">
    <property type="nucleotide sequence ID" value="NZ_CM000952.1"/>
</dbReference>
<gene>
    <name evidence="1" type="ORF">HMPREF0769_11026</name>
</gene>
<sequence length="223" mass="25855">MSYKAYPFFRDILINECIYFASKNKKLVRLNYKSEAYVGVWTEESVAVSFLTSRDIPFDKVVKMDVDRFATYELDELFDEQDHIIMNQTMEEEGHLLNVVAVTQEVMTELDKIRIKEFVQDVAKYDEVYGLTKKGSKQFILISENDSDEKKPHIMPVWSIKNRALKVRDEDFEECDLITIEGSVFGEWLDELRDDHKAVAIDLKTGVVGTIVSAQKLSNELTF</sequence>
<comment type="caution">
    <text evidence="1">The sequence shown here is derived from an EMBL/GenBank/DDBJ whole genome shotgun (WGS) entry which is preliminary data.</text>
</comment>
<dbReference type="SMR" id="A0A0E1XA13"/>
<reference evidence="1" key="1">
    <citation type="submission" date="2010-05" db="EMBL/GenBank/DDBJ databases">
        <authorList>
            <person name="Muzny D."/>
            <person name="Qin X."/>
            <person name="Buhay C."/>
            <person name="Dugan-Rocha S."/>
            <person name="Ding Y."/>
            <person name="Chen G."/>
            <person name="Hawes A."/>
            <person name="Holder M."/>
            <person name="Jhangiani S."/>
            <person name="Johnson A."/>
            <person name="Khan Z."/>
            <person name="Li Z."/>
            <person name="Liu W."/>
            <person name="Liu X."/>
            <person name="Perez L."/>
            <person name="Shen H."/>
            <person name="Wang Q."/>
            <person name="Watt J."/>
            <person name="Xi L."/>
            <person name="Xin Y."/>
            <person name="Zhou J."/>
            <person name="Deng J."/>
            <person name="Jiang H."/>
            <person name="Liu Y."/>
            <person name="Qu J."/>
            <person name="Song X.-Z."/>
            <person name="Zhang L."/>
            <person name="Villasana D."/>
            <person name="Johnson A."/>
            <person name="Liu J."/>
            <person name="Liyanage D."/>
            <person name="Lorensuhewa L."/>
            <person name="Robinson T."/>
            <person name="Song A."/>
            <person name="Song B.-B."/>
            <person name="Dinh H."/>
            <person name="Thornton R."/>
            <person name="Coyle M."/>
            <person name="Francisco L."/>
            <person name="Jackson L."/>
            <person name="Javaid M."/>
            <person name="Korchina V."/>
            <person name="Kovar C."/>
            <person name="Mata R."/>
            <person name="Mathew T."/>
            <person name="Ngo R."/>
            <person name="Nguyen L."/>
            <person name="Nguyen N."/>
            <person name="Okwuonu G."/>
            <person name="Ongeri F."/>
            <person name="Pham C."/>
            <person name="Simmons D."/>
            <person name="Wilczek-Boney K."/>
            <person name="Hale W."/>
            <person name="Jakkamsetti A."/>
            <person name="Pham P."/>
            <person name="Ruth R."/>
            <person name="San Lucas F."/>
            <person name="Warren J."/>
            <person name="Zhang J."/>
            <person name="Zhao Z."/>
            <person name="Zhou C."/>
            <person name="Zhu D."/>
            <person name="Lee S."/>
            <person name="Bess C."/>
            <person name="Blankenburg K."/>
            <person name="Forbes L."/>
            <person name="Fu Q."/>
            <person name="Gubbala S."/>
            <person name="Hirani K."/>
            <person name="Jayaseelan J.C."/>
            <person name="Lara F."/>
            <person name="Munidasa M."/>
            <person name="Palculict T."/>
            <person name="Patil S."/>
            <person name="Pu L.-L."/>
            <person name="Saada N."/>
            <person name="Tang L."/>
            <person name="Weissenberger G."/>
            <person name="Zhu Y."/>
            <person name="Hemphill L."/>
            <person name="Shang Y."/>
            <person name="Youmans B."/>
            <person name="Ayvaz T."/>
            <person name="Ross M."/>
            <person name="Santibanez J."/>
            <person name="Aqrawi P."/>
            <person name="Gross S."/>
            <person name="Joshi V."/>
            <person name="Fowler G."/>
            <person name="Nazareth L."/>
            <person name="Reid J."/>
            <person name="Worley K."/>
            <person name="Petrosino J."/>
            <person name="Highlander S."/>
            <person name="Gibbs R."/>
        </authorList>
    </citation>
    <scope>NUCLEOTIDE SEQUENCE [LARGE SCALE GENOMIC DNA]</scope>
    <source>
        <strain evidence="1">MN8</strain>
    </source>
</reference>
<evidence type="ECO:0008006" key="2">
    <source>
        <dbReference type="Google" id="ProtNLM"/>
    </source>
</evidence>
<protein>
    <recommendedName>
        <fullName evidence="2">DUF2750 domain-containing protein</fullName>
    </recommendedName>
</protein>
<evidence type="ECO:0000313" key="1">
    <source>
        <dbReference type="EMBL" id="EFH95643.1"/>
    </source>
</evidence>
<dbReference type="Proteomes" id="UP000003455">
    <property type="component" value="Chromosome"/>
</dbReference>
<dbReference type="Pfam" id="PF11042">
    <property type="entry name" value="DUF2750"/>
    <property type="match status" value="1"/>
</dbReference>
<organism evidence="1">
    <name type="scientific">Staphylococcus aureus subsp. aureus MN8</name>
    <dbReference type="NCBI Taxonomy" id="548470"/>
    <lineage>
        <taxon>Bacteria</taxon>
        <taxon>Bacillati</taxon>
        <taxon>Bacillota</taxon>
        <taxon>Bacilli</taxon>
        <taxon>Bacillales</taxon>
        <taxon>Staphylococcaceae</taxon>
        <taxon>Staphylococcus</taxon>
    </lineage>
</organism>
<dbReference type="EMBL" id="ACJA02000002">
    <property type="protein sequence ID" value="EFH95643.1"/>
    <property type="molecule type" value="Genomic_DNA"/>
</dbReference>
<proteinExistence type="predicted"/>
<dbReference type="AlphaFoldDB" id="A0A0E1XA13"/>